<dbReference type="GO" id="GO:0006457">
    <property type="term" value="P:protein folding"/>
    <property type="evidence" value="ECO:0007669"/>
    <property type="project" value="InterPro"/>
</dbReference>
<keyword evidence="15" id="KW-1185">Reference proteome</keyword>
<evidence type="ECO:0000256" key="4">
    <source>
        <dbReference type="ARBA" id="ARBA00022741"/>
    </source>
</evidence>
<evidence type="ECO:0000256" key="3">
    <source>
        <dbReference type="ARBA" id="ARBA00022723"/>
    </source>
</evidence>
<evidence type="ECO:0000256" key="5">
    <source>
        <dbReference type="ARBA" id="ARBA00022840"/>
    </source>
</evidence>
<keyword evidence="7 10" id="KW-0496">Mitochondrion</keyword>
<dbReference type="InterPro" id="IPR000740">
    <property type="entry name" value="GrpE"/>
</dbReference>
<keyword evidence="8 10" id="KW-0143">Chaperone</keyword>
<dbReference type="HAMAP" id="MF_01151">
    <property type="entry name" value="GrpE"/>
    <property type="match status" value="1"/>
</dbReference>
<dbReference type="AlphaFoldDB" id="A0A2I0B3N4"/>
<dbReference type="GO" id="GO:0051087">
    <property type="term" value="F:protein-folding chaperone binding"/>
    <property type="evidence" value="ECO:0007669"/>
    <property type="project" value="InterPro"/>
</dbReference>
<comment type="similarity">
    <text evidence="2 11">Belongs to the GrpE family.</text>
</comment>
<dbReference type="GO" id="GO:0051082">
    <property type="term" value="F:unfolded protein binding"/>
    <property type="evidence" value="ECO:0007669"/>
    <property type="project" value="TreeGrafter"/>
</dbReference>
<dbReference type="GO" id="GO:0046872">
    <property type="term" value="F:metal ion binding"/>
    <property type="evidence" value="ECO:0007669"/>
    <property type="project" value="UniProtKB-KW"/>
</dbReference>
<evidence type="ECO:0000256" key="10">
    <source>
        <dbReference type="RuleBase" id="RU000640"/>
    </source>
</evidence>
<dbReference type="Pfam" id="PF01025">
    <property type="entry name" value="GrpE"/>
    <property type="match status" value="1"/>
</dbReference>
<evidence type="ECO:0000313" key="15">
    <source>
        <dbReference type="Proteomes" id="UP000236161"/>
    </source>
</evidence>
<dbReference type="GO" id="GO:0030150">
    <property type="term" value="P:protein import into mitochondrial matrix"/>
    <property type="evidence" value="ECO:0007669"/>
    <property type="project" value="TreeGrafter"/>
</dbReference>
<evidence type="ECO:0000256" key="9">
    <source>
        <dbReference type="ARBA" id="ARBA00063669"/>
    </source>
</evidence>
<dbReference type="Gene3D" id="3.90.20.20">
    <property type="match status" value="1"/>
</dbReference>
<comment type="subunit">
    <text evidence="9">Probable component of the PAM complex, at least composed of SSC1 (mtHsp70), MGE1, TIM44, PAM16/TIM16, PAM17 and PAM18/TIM14. Interacts with SSQ1.</text>
</comment>
<dbReference type="GO" id="GO:0001405">
    <property type="term" value="C:PAM complex, Tim23 associated import motor"/>
    <property type="evidence" value="ECO:0007669"/>
    <property type="project" value="TreeGrafter"/>
</dbReference>
<proteinExistence type="inferred from homology"/>
<sequence length="314" mass="34877">MASKVLSRILNTNPQHLLVRDSSWPHLIRGIPMIGEYASRSSKLLPSQTSQLGNSYLMRSIFQRSWFSSCASPQATEKDINQLREDDDTSKKIPEASQGTMEARVSESSELSGDSKPPNQPEDAEPELSVEQLVKLVAEKDELLKTKQEAIAKMQDKVLRTYAEMENVLQRTKREVDNSKKYGIQNFAKCLLDVADNLGRASNVVNANFSKIDQTDDSVGVSLLKSLLKGVEMTDKQLAEVFRKFEIVKYDPVNEKFDPNRHNAIYEITDASKPPGTVATVLKSGYMLHDRIIRPAEVGVTKSSNGDAGSSSQA</sequence>
<evidence type="ECO:0000313" key="14">
    <source>
        <dbReference type="EMBL" id="PKA62403.1"/>
    </source>
</evidence>
<name>A0A2I0B3N4_9ASPA</name>
<feature type="region of interest" description="Disordered" evidence="13">
    <location>
        <begin position="81"/>
        <end position="128"/>
    </location>
</feature>
<dbReference type="PRINTS" id="PR00773">
    <property type="entry name" value="GRPEPROTEIN"/>
</dbReference>
<dbReference type="PROSITE" id="PS01071">
    <property type="entry name" value="GRPE"/>
    <property type="match status" value="1"/>
</dbReference>
<evidence type="ECO:0000256" key="2">
    <source>
        <dbReference type="ARBA" id="ARBA00009054"/>
    </source>
</evidence>
<keyword evidence="4" id="KW-0547">Nucleotide-binding</keyword>
<dbReference type="InterPro" id="IPR009012">
    <property type="entry name" value="GrpE_head"/>
</dbReference>
<keyword evidence="5" id="KW-0067">ATP-binding</keyword>
<evidence type="ECO:0000256" key="8">
    <source>
        <dbReference type="ARBA" id="ARBA00023186"/>
    </source>
</evidence>
<evidence type="ECO:0000256" key="1">
    <source>
        <dbReference type="ARBA" id="ARBA00004305"/>
    </source>
</evidence>
<comment type="function">
    <text evidence="10">Essential component of the PAM complex, a complex required for the translocation of transit peptide-containing proteins from the inner membrane into the mitochondrial matrix in an ATP-dependent manner.</text>
</comment>
<dbReference type="EMBL" id="KZ451917">
    <property type="protein sequence ID" value="PKA62403.1"/>
    <property type="molecule type" value="Genomic_DNA"/>
</dbReference>
<dbReference type="GO" id="GO:0005524">
    <property type="term" value="F:ATP binding"/>
    <property type="evidence" value="ECO:0007669"/>
    <property type="project" value="UniProtKB-KW"/>
</dbReference>
<evidence type="ECO:0000256" key="6">
    <source>
        <dbReference type="ARBA" id="ARBA00022946"/>
    </source>
</evidence>
<dbReference type="CDD" id="cd00446">
    <property type="entry name" value="GrpE"/>
    <property type="match status" value="1"/>
</dbReference>
<dbReference type="GO" id="GO:0042803">
    <property type="term" value="F:protein homodimerization activity"/>
    <property type="evidence" value="ECO:0007669"/>
    <property type="project" value="InterPro"/>
</dbReference>
<evidence type="ECO:0000256" key="7">
    <source>
        <dbReference type="ARBA" id="ARBA00023128"/>
    </source>
</evidence>
<dbReference type="SUPFAM" id="SSF51064">
    <property type="entry name" value="Head domain of nucleotide exchange factor GrpE"/>
    <property type="match status" value="1"/>
</dbReference>
<keyword evidence="6" id="KW-0809">Transit peptide</keyword>
<dbReference type="FunFam" id="2.30.22.10:FF:000002">
    <property type="entry name" value="GrpE protein homolog"/>
    <property type="match status" value="1"/>
</dbReference>
<evidence type="ECO:0000256" key="11">
    <source>
        <dbReference type="RuleBase" id="RU004478"/>
    </source>
</evidence>
<organism evidence="14 15">
    <name type="scientific">Apostasia shenzhenica</name>
    <dbReference type="NCBI Taxonomy" id="1088818"/>
    <lineage>
        <taxon>Eukaryota</taxon>
        <taxon>Viridiplantae</taxon>
        <taxon>Streptophyta</taxon>
        <taxon>Embryophyta</taxon>
        <taxon>Tracheophyta</taxon>
        <taxon>Spermatophyta</taxon>
        <taxon>Magnoliopsida</taxon>
        <taxon>Liliopsida</taxon>
        <taxon>Asparagales</taxon>
        <taxon>Orchidaceae</taxon>
        <taxon>Apostasioideae</taxon>
        <taxon>Apostasia</taxon>
    </lineage>
</organism>
<dbReference type="SUPFAM" id="SSF58014">
    <property type="entry name" value="Coiled-coil domain of nucleotide exchange factor GrpE"/>
    <property type="match status" value="1"/>
</dbReference>
<feature type="compositionally biased region" description="Basic and acidic residues" evidence="13">
    <location>
        <begin position="81"/>
        <end position="94"/>
    </location>
</feature>
<comment type="subcellular location">
    <subcellularLocation>
        <location evidence="1 10">Mitochondrion matrix</location>
    </subcellularLocation>
</comment>
<dbReference type="PANTHER" id="PTHR21237:SF23">
    <property type="entry name" value="GRPE PROTEIN HOMOLOG, MITOCHONDRIAL"/>
    <property type="match status" value="1"/>
</dbReference>
<protein>
    <recommendedName>
        <fullName evidence="10">GrpE protein homolog</fullName>
    </recommendedName>
</protein>
<keyword evidence="12" id="KW-0175">Coiled coil</keyword>
<dbReference type="GO" id="GO:0000774">
    <property type="term" value="F:adenyl-nucleotide exchange factor activity"/>
    <property type="evidence" value="ECO:0007669"/>
    <property type="project" value="InterPro"/>
</dbReference>
<dbReference type="Gene3D" id="2.30.22.10">
    <property type="entry name" value="Head domain of nucleotide exchange factor GrpE"/>
    <property type="match status" value="1"/>
</dbReference>
<dbReference type="Proteomes" id="UP000236161">
    <property type="component" value="Unassembled WGS sequence"/>
</dbReference>
<dbReference type="FunFam" id="3.90.20.20:FF:000005">
    <property type="entry name" value="GrpE protein homolog"/>
    <property type="match status" value="1"/>
</dbReference>
<evidence type="ECO:0000256" key="13">
    <source>
        <dbReference type="SAM" id="MobiDB-lite"/>
    </source>
</evidence>
<dbReference type="OrthoDB" id="201635at2759"/>
<feature type="coiled-coil region" evidence="12">
    <location>
        <begin position="133"/>
        <end position="182"/>
    </location>
</feature>
<dbReference type="PANTHER" id="PTHR21237">
    <property type="entry name" value="GRPE PROTEIN"/>
    <property type="match status" value="1"/>
</dbReference>
<evidence type="ECO:0000256" key="12">
    <source>
        <dbReference type="SAM" id="Coils"/>
    </source>
</evidence>
<reference evidence="14 15" key="1">
    <citation type="journal article" date="2017" name="Nature">
        <title>The Apostasia genome and the evolution of orchids.</title>
        <authorList>
            <person name="Zhang G.Q."/>
            <person name="Liu K.W."/>
            <person name="Li Z."/>
            <person name="Lohaus R."/>
            <person name="Hsiao Y.Y."/>
            <person name="Niu S.C."/>
            <person name="Wang J.Y."/>
            <person name="Lin Y.C."/>
            <person name="Xu Q."/>
            <person name="Chen L.J."/>
            <person name="Yoshida K."/>
            <person name="Fujiwara S."/>
            <person name="Wang Z.W."/>
            <person name="Zhang Y.Q."/>
            <person name="Mitsuda N."/>
            <person name="Wang M."/>
            <person name="Liu G.H."/>
            <person name="Pecoraro L."/>
            <person name="Huang H.X."/>
            <person name="Xiao X.J."/>
            <person name="Lin M."/>
            <person name="Wu X.Y."/>
            <person name="Wu W.L."/>
            <person name="Chen Y.Y."/>
            <person name="Chang S.B."/>
            <person name="Sakamoto S."/>
            <person name="Ohme-Takagi M."/>
            <person name="Yagi M."/>
            <person name="Zeng S.J."/>
            <person name="Shen C.Y."/>
            <person name="Yeh C.M."/>
            <person name="Luo Y.B."/>
            <person name="Tsai W.C."/>
            <person name="Van de Peer Y."/>
            <person name="Liu Z.J."/>
        </authorList>
    </citation>
    <scope>NUCLEOTIDE SEQUENCE [LARGE SCALE GENOMIC DNA]</scope>
    <source>
        <strain evidence="15">cv. Shenzhen</strain>
        <tissue evidence="14">Stem</tissue>
    </source>
</reference>
<keyword evidence="3" id="KW-0479">Metal-binding</keyword>
<gene>
    <name evidence="14" type="ORF">AXF42_Ash009289</name>
</gene>
<dbReference type="STRING" id="1088818.A0A2I0B3N4"/>
<accession>A0A2I0B3N4</accession>
<dbReference type="InterPro" id="IPR013805">
    <property type="entry name" value="GrpE_CC"/>
</dbReference>